<organism evidence="16">
    <name type="scientific">uncultured Desulfobacterium sp</name>
    <dbReference type="NCBI Taxonomy" id="201089"/>
    <lineage>
        <taxon>Bacteria</taxon>
        <taxon>Pseudomonadati</taxon>
        <taxon>Thermodesulfobacteriota</taxon>
        <taxon>Desulfobacteria</taxon>
        <taxon>Desulfobacterales</taxon>
        <taxon>Desulfobacteriaceae</taxon>
        <taxon>Desulfobacterium</taxon>
        <taxon>environmental samples</taxon>
    </lineage>
</organism>
<evidence type="ECO:0000259" key="14">
    <source>
        <dbReference type="SMART" id="SM00382"/>
    </source>
</evidence>
<name>A0A445MT80_9BACT</name>
<dbReference type="GO" id="GO:0005525">
    <property type="term" value="F:GTP binding"/>
    <property type="evidence" value="ECO:0007669"/>
    <property type="project" value="UniProtKB-UniRule"/>
</dbReference>
<evidence type="ECO:0000256" key="8">
    <source>
        <dbReference type="ARBA" id="ARBA00022927"/>
    </source>
</evidence>
<comment type="similarity">
    <text evidence="2">Belongs to the GTP-binding SRP family.</text>
</comment>
<dbReference type="GO" id="GO:0003924">
    <property type="term" value="F:GTPase activity"/>
    <property type="evidence" value="ECO:0007669"/>
    <property type="project" value="UniProtKB-UniRule"/>
</dbReference>
<dbReference type="Gene3D" id="3.40.50.300">
    <property type="entry name" value="P-loop containing nucleotide triphosphate hydrolases"/>
    <property type="match status" value="1"/>
</dbReference>
<dbReference type="GO" id="GO:0044781">
    <property type="term" value="P:bacterial-type flagellum organization"/>
    <property type="evidence" value="ECO:0007669"/>
    <property type="project" value="UniProtKB-UniRule"/>
</dbReference>
<protein>
    <recommendedName>
        <fullName evidence="3 13">Flagellar biosynthesis protein FlhF</fullName>
    </recommendedName>
</protein>
<evidence type="ECO:0000259" key="15">
    <source>
        <dbReference type="SMART" id="SM00962"/>
    </source>
</evidence>
<keyword evidence="5" id="KW-1003">Cell membrane</keyword>
<keyword evidence="16" id="KW-0282">Flagellum</keyword>
<dbReference type="InterPro" id="IPR027417">
    <property type="entry name" value="P-loop_NTPase"/>
</dbReference>
<keyword evidence="9" id="KW-0342">GTP-binding</keyword>
<evidence type="ECO:0000256" key="11">
    <source>
        <dbReference type="ARBA" id="ARBA00023225"/>
    </source>
</evidence>
<keyword evidence="16" id="KW-0969">Cilium</keyword>
<dbReference type="InterPro" id="IPR000897">
    <property type="entry name" value="SRP54_GTPase_dom"/>
</dbReference>
<dbReference type="GO" id="GO:0006614">
    <property type="term" value="P:SRP-dependent cotranslational protein targeting to membrane"/>
    <property type="evidence" value="ECO:0007669"/>
    <property type="project" value="UniProtKB-UniRule"/>
</dbReference>
<keyword evidence="11" id="KW-1006">Bacterial flagellum protein export</keyword>
<dbReference type="PANTHER" id="PTHR43134:SF3">
    <property type="entry name" value="FLAGELLAR BIOSYNTHESIS PROTEIN FLHF"/>
    <property type="match status" value="1"/>
</dbReference>
<dbReference type="SMART" id="SM00382">
    <property type="entry name" value="AAA"/>
    <property type="match status" value="1"/>
</dbReference>
<evidence type="ECO:0000256" key="4">
    <source>
        <dbReference type="ARBA" id="ARBA00022448"/>
    </source>
</evidence>
<sequence length="438" mass="48450">MKIKKFEAIDMRDALRMVKQEFGPDAVILSVKKIENGKGIFGLGRSRGIEVTAATDTNAFENKKLSSSMGKTEDDKRSNKYEINDVYQSSKKANFIADVKGYAVGAVSNRNNQRSNSAKFRKELFGLYSQLIDQEVGEDIALDLIFKIQRNALDKSGLELIGIREHFIKVLLDSGISCGRVKLEKCKQKIVAIIGTTGVGKTTTVAKLAAYAKSNGWQKNIGLITLDNNKIGAIEQLRIFSSIIGVPLNVASSNSELRRAIEMYNNCSLILIDTPGFCQNNTKRITELLNILEGNKKIEKTLVMSAVSSRRTNSDIVTKFAGFNTNRVIFTKIDEATNFGGVLSQLYQSTMEMSYFTKGQEIPEDIEVATVERLADMIIGDSGSKMYLSGSPEEIAGKIAEFENKLTNIGDKNLNHNDNALMKRHDYSNLKSASGRAY</sequence>
<dbReference type="FunFam" id="3.40.50.300:FF:000695">
    <property type="entry name" value="Flagellar biosynthesis regulator FlhF"/>
    <property type="match status" value="1"/>
</dbReference>
<evidence type="ECO:0000256" key="7">
    <source>
        <dbReference type="ARBA" id="ARBA00022795"/>
    </source>
</evidence>
<evidence type="ECO:0000256" key="10">
    <source>
        <dbReference type="ARBA" id="ARBA00023136"/>
    </source>
</evidence>
<dbReference type="GO" id="GO:0005886">
    <property type="term" value="C:plasma membrane"/>
    <property type="evidence" value="ECO:0007669"/>
    <property type="project" value="UniProtKB-SubCell"/>
</dbReference>
<dbReference type="GO" id="GO:0005047">
    <property type="term" value="F:signal recognition particle binding"/>
    <property type="evidence" value="ECO:0007669"/>
    <property type="project" value="TreeGrafter"/>
</dbReference>
<keyword evidence="6" id="KW-0547">Nucleotide-binding</keyword>
<dbReference type="InterPro" id="IPR047040">
    <property type="entry name" value="FlhF__GTPase_dom"/>
</dbReference>
<dbReference type="AlphaFoldDB" id="A0A445MT80"/>
<dbReference type="InterPro" id="IPR020006">
    <property type="entry name" value="FlhF"/>
</dbReference>
<proteinExistence type="inferred from homology"/>
<feature type="domain" description="SRP54-type proteins GTP-binding" evidence="15">
    <location>
        <begin position="188"/>
        <end position="380"/>
    </location>
</feature>
<dbReference type="GO" id="GO:0015031">
    <property type="term" value="P:protein transport"/>
    <property type="evidence" value="ECO:0007669"/>
    <property type="project" value="UniProtKB-KW"/>
</dbReference>
<keyword evidence="16" id="KW-0966">Cell projection</keyword>
<dbReference type="PANTHER" id="PTHR43134">
    <property type="entry name" value="SIGNAL RECOGNITION PARTICLE RECEPTOR SUBUNIT ALPHA"/>
    <property type="match status" value="1"/>
</dbReference>
<evidence type="ECO:0000313" key="16">
    <source>
        <dbReference type="EMBL" id="SPD72680.1"/>
    </source>
</evidence>
<dbReference type="SUPFAM" id="SSF52540">
    <property type="entry name" value="P-loop containing nucleoside triphosphate hydrolases"/>
    <property type="match status" value="1"/>
</dbReference>
<keyword evidence="4" id="KW-0813">Transport</keyword>
<feature type="domain" description="AAA+ ATPase" evidence="14">
    <location>
        <begin position="187"/>
        <end position="335"/>
    </location>
</feature>
<evidence type="ECO:0000256" key="9">
    <source>
        <dbReference type="ARBA" id="ARBA00023134"/>
    </source>
</evidence>
<dbReference type="CDD" id="cd17873">
    <property type="entry name" value="FlhF"/>
    <property type="match status" value="1"/>
</dbReference>
<evidence type="ECO:0000256" key="5">
    <source>
        <dbReference type="ARBA" id="ARBA00022475"/>
    </source>
</evidence>
<evidence type="ECO:0000256" key="3">
    <source>
        <dbReference type="ARBA" id="ARBA00014919"/>
    </source>
</evidence>
<evidence type="ECO:0000256" key="13">
    <source>
        <dbReference type="NCBIfam" id="TIGR03499"/>
    </source>
</evidence>
<keyword evidence="7" id="KW-1005">Bacterial flagellum biogenesis</keyword>
<dbReference type="Pfam" id="PF00448">
    <property type="entry name" value="SRP54"/>
    <property type="match status" value="1"/>
</dbReference>
<dbReference type="SMART" id="SM00962">
    <property type="entry name" value="SRP54"/>
    <property type="match status" value="1"/>
</dbReference>
<comment type="function">
    <text evidence="12">Necessary for flagellar biosynthesis. May be involved in translocation of the flagellum.</text>
</comment>
<accession>A0A445MT80</accession>
<dbReference type="NCBIfam" id="TIGR03499">
    <property type="entry name" value="FlhF"/>
    <property type="match status" value="1"/>
</dbReference>
<dbReference type="EMBL" id="OJIN01000055">
    <property type="protein sequence ID" value="SPD72680.1"/>
    <property type="molecule type" value="Genomic_DNA"/>
</dbReference>
<evidence type="ECO:0000256" key="1">
    <source>
        <dbReference type="ARBA" id="ARBA00004413"/>
    </source>
</evidence>
<keyword evidence="10" id="KW-0472">Membrane</keyword>
<dbReference type="InterPro" id="IPR003593">
    <property type="entry name" value="AAA+_ATPase"/>
</dbReference>
<keyword evidence="8" id="KW-0653">Protein transport</keyword>
<comment type="subcellular location">
    <subcellularLocation>
        <location evidence="1">Cell membrane</location>
        <topology evidence="1">Peripheral membrane protein</topology>
        <orientation evidence="1">Cytoplasmic side</orientation>
    </subcellularLocation>
</comment>
<evidence type="ECO:0000256" key="12">
    <source>
        <dbReference type="ARBA" id="ARBA00025337"/>
    </source>
</evidence>
<gene>
    <name evidence="16" type="ORF">PITCH_A1480004</name>
</gene>
<dbReference type="Gene3D" id="1.20.120.1380">
    <property type="entry name" value="Flagellar FlhF biosynthesis protein, N domain"/>
    <property type="match status" value="1"/>
</dbReference>
<evidence type="ECO:0000256" key="2">
    <source>
        <dbReference type="ARBA" id="ARBA00008531"/>
    </source>
</evidence>
<evidence type="ECO:0000256" key="6">
    <source>
        <dbReference type="ARBA" id="ARBA00022741"/>
    </source>
</evidence>
<reference evidence="16" key="1">
    <citation type="submission" date="2018-01" db="EMBL/GenBank/DDBJ databases">
        <authorList>
            <person name="Regsiter A."/>
            <person name="William W."/>
        </authorList>
    </citation>
    <scope>NUCLEOTIDE SEQUENCE</scope>
    <source>
        <strain evidence="16">TRIP AH-1</strain>
    </source>
</reference>